<organism evidence="2 3">
    <name type="scientific">Psychrobacter pasteurii</name>
    <dbReference type="NCBI Taxonomy" id="1945520"/>
    <lineage>
        <taxon>Bacteria</taxon>
        <taxon>Pseudomonadati</taxon>
        <taxon>Pseudomonadota</taxon>
        <taxon>Gammaproteobacteria</taxon>
        <taxon>Moraxellales</taxon>
        <taxon>Moraxellaceae</taxon>
        <taxon>Psychrobacter</taxon>
    </lineage>
</organism>
<dbReference type="SUPFAM" id="SSF50475">
    <property type="entry name" value="FMN-binding split barrel"/>
    <property type="match status" value="1"/>
</dbReference>
<dbReference type="PANTHER" id="PTHR34818">
    <property type="entry name" value="PROTEIN BLI-3"/>
    <property type="match status" value="1"/>
</dbReference>
<dbReference type="InterPro" id="IPR038725">
    <property type="entry name" value="YdaG_split_barrel_FMN-bd"/>
</dbReference>
<evidence type="ECO:0000259" key="1">
    <source>
        <dbReference type="Pfam" id="PF16242"/>
    </source>
</evidence>
<name>A0A1R4EI68_9GAMM</name>
<keyword evidence="3" id="KW-1185">Reference proteome</keyword>
<dbReference type="EMBL" id="FUGD01000128">
    <property type="protein sequence ID" value="SJM38178.1"/>
    <property type="molecule type" value="Genomic_DNA"/>
</dbReference>
<dbReference type="STRING" id="1945520.A1019T_02168"/>
<evidence type="ECO:0000313" key="2">
    <source>
        <dbReference type="EMBL" id="SJM38178.1"/>
    </source>
</evidence>
<dbReference type="Gene3D" id="2.30.110.10">
    <property type="entry name" value="Electron Transport, Fmn-binding Protein, Chain A"/>
    <property type="match status" value="1"/>
</dbReference>
<protein>
    <submittedName>
        <fullName evidence="2">Pyridoxamine 5'-phosphate oxidase</fullName>
    </submittedName>
</protein>
<evidence type="ECO:0000313" key="3">
    <source>
        <dbReference type="Proteomes" id="UP000188169"/>
    </source>
</evidence>
<dbReference type="Pfam" id="PF16242">
    <property type="entry name" value="Pyrid_ox_like"/>
    <property type="match status" value="1"/>
</dbReference>
<reference evidence="3" key="1">
    <citation type="submission" date="2017-02" db="EMBL/GenBank/DDBJ databases">
        <authorList>
            <person name="Mornico D."/>
        </authorList>
    </citation>
    <scope>NUCLEOTIDE SEQUENCE [LARGE SCALE GENOMIC DNA]</scope>
</reference>
<dbReference type="InterPro" id="IPR012349">
    <property type="entry name" value="Split_barrel_FMN-bd"/>
</dbReference>
<accession>A0A1R4EI68</accession>
<gene>
    <name evidence="2" type="ORF">A1019T_02168</name>
</gene>
<dbReference type="OrthoDB" id="1432662at2"/>
<dbReference type="AlphaFoldDB" id="A0A1R4EI68"/>
<dbReference type="InterPro" id="IPR052917">
    <property type="entry name" value="Stress-Dev_Protein"/>
</dbReference>
<dbReference type="PANTHER" id="PTHR34818:SF1">
    <property type="entry name" value="PROTEIN BLI-3"/>
    <property type="match status" value="1"/>
</dbReference>
<dbReference type="RefSeq" id="WP_077449540.1">
    <property type="nucleotide sequence ID" value="NZ_FUGD01000128.1"/>
</dbReference>
<dbReference type="Proteomes" id="UP000188169">
    <property type="component" value="Unassembled WGS sequence"/>
</dbReference>
<proteinExistence type="predicted"/>
<feature type="domain" description="General stress protein FMN-binding split barrel" evidence="1">
    <location>
        <begin position="6"/>
        <end position="150"/>
    </location>
</feature>
<sequence length="165" mass="18145">MSKQQQIDTIREIVKDVKFAMMTTVTNEGHLHACPMTTSETSLGAREIWFIGDKTTQAVANIKNNAQVNLSYVSQDSKDYVSINGEAKLVEDQAKLDELWSPIYNAFYEHGKEDENVQLIKVVPNGAEFWRSGSGIISAAKMAAAAIQDGKTADNLGENGSVEFE</sequence>